<protein>
    <submittedName>
        <fullName evidence="2">Uncharacterized protein</fullName>
    </submittedName>
</protein>
<evidence type="ECO:0000313" key="3">
    <source>
        <dbReference type="Proteomes" id="UP000008743"/>
    </source>
</evidence>
<proteinExistence type="predicted"/>
<name>A0A0D2WQN0_CAPO3</name>
<dbReference type="Proteomes" id="UP000008743">
    <property type="component" value="Unassembled WGS sequence"/>
</dbReference>
<reference evidence="3" key="1">
    <citation type="submission" date="2011-02" db="EMBL/GenBank/DDBJ databases">
        <title>The Genome Sequence of Capsaspora owczarzaki ATCC 30864.</title>
        <authorList>
            <person name="Russ C."/>
            <person name="Cuomo C."/>
            <person name="Burger G."/>
            <person name="Gray M.W."/>
            <person name="Holland P.W.H."/>
            <person name="King N."/>
            <person name="Lang F.B.F."/>
            <person name="Roger A.J."/>
            <person name="Ruiz-Trillo I."/>
            <person name="Young S.K."/>
            <person name="Zeng Q."/>
            <person name="Gargeya S."/>
            <person name="Alvarado L."/>
            <person name="Berlin A."/>
            <person name="Chapman S.B."/>
            <person name="Chen Z."/>
            <person name="Freedman E."/>
            <person name="Gellesch M."/>
            <person name="Goldberg J."/>
            <person name="Griggs A."/>
            <person name="Gujja S."/>
            <person name="Heilman E."/>
            <person name="Heiman D."/>
            <person name="Howarth C."/>
            <person name="Mehta T."/>
            <person name="Neiman D."/>
            <person name="Pearson M."/>
            <person name="Roberts A."/>
            <person name="Saif S."/>
            <person name="Shea T."/>
            <person name="Shenoy N."/>
            <person name="Sisk P."/>
            <person name="Stolte C."/>
            <person name="Sykes S."/>
            <person name="White J."/>
            <person name="Yandava C."/>
            <person name="Haas B."/>
            <person name="Nusbaum C."/>
            <person name="Birren B."/>
        </authorList>
    </citation>
    <scope>NUCLEOTIDE SEQUENCE</scope>
    <source>
        <strain evidence="3">ATCC 30864</strain>
    </source>
</reference>
<accession>A0A0D2WQN0</accession>
<feature type="region of interest" description="Disordered" evidence="1">
    <location>
        <begin position="1"/>
        <end position="30"/>
    </location>
</feature>
<dbReference type="AlphaFoldDB" id="A0A0D2WQN0"/>
<sequence length="107" mass="11639">MLASDGLPEASQQRSSNGKTGSLASCMSETSSTEPECLGRRFHLPIAMPWLQSLGLASSFPPLLGRLRVRSSIVSGIERHFTPIDLGAIVAGLRSRVHRRLIKLSRK</sequence>
<gene>
    <name evidence="2" type="ORF">CAOG_009785</name>
</gene>
<dbReference type="EMBL" id="KE346366">
    <property type="protein sequence ID" value="KJE94010.1"/>
    <property type="molecule type" value="Genomic_DNA"/>
</dbReference>
<keyword evidence="3" id="KW-1185">Reference proteome</keyword>
<evidence type="ECO:0000256" key="1">
    <source>
        <dbReference type="SAM" id="MobiDB-lite"/>
    </source>
</evidence>
<organism evidence="2 3">
    <name type="scientific">Capsaspora owczarzaki (strain ATCC 30864)</name>
    <dbReference type="NCBI Taxonomy" id="595528"/>
    <lineage>
        <taxon>Eukaryota</taxon>
        <taxon>Filasterea</taxon>
        <taxon>Capsaspora</taxon>
    </lineage>
</organism>
<evidence type="ECO:0000313" key="2">
    <source>
        <dbReference type="EMBL" id="KJE94010.1"/>
    </source>
</evidence>
<feature type="compositionally biased region" description="Polar residues" evidence="1">
    <location>
        <begin position="10"/>
        <end position="30"/>
    </location>
</feature>
<dbReference type="InParanoid" id="A0A0D2WQN0"/>